<sequence>MARIYFVVFSLASVLSIQFVTSNRMQLKGLPKISSSSGNDANEKVIQLPDETTKFISEGLQEASEKGLVKDMGDHFVIRFSPQQEDAFFTKIIKKTMKKMENDKMEDSKVLKEALFPKGSKTMNPEVKSVFIQAIKDAMSNAHIVKYETNSTTRVF</sequence>
<dbReference type="Proteomes" id="UP001472677">
    <property type="component" value="Unassembled WGS sequence"/>
</dbReference>
<proteinExistence type="predicted"/>
<feature type="chain" id="PRO_5045870148" evidence="1">
    <location>
        <begin position="23"/>
        <end position="156"/>
    </location>
</feature>
<organism evidence="2 3">
    <name type="scientific">Hibiscus sabdariffa</name>
    <name type="common">roselle</name>
    <dbReference type="NCBI Taxonomy" id="183260"/>
    <lineage>
        <taxon>Eukaryota</taxon>
        <taxon>Viridiplantae</taxon>
        <taxon>Streptophyta</taxon>
        <taxon>Embryophyta</taxon>
        <taxon>Tracheophyta</taxon>
        <taxon>Spermatophyta</taxon>
        <taxon>Magnoliopsida</taxon>
        <taxon>eudicotyledons</taxon>
        <taxon>Gunneridae</taxon>
        <taxon>Pentapetalae</taxon>
        <taxon>rosids</taxon>
        <taxon>malvids</taxon>
        <taxon>Malvales</taxon>
        <taxon>Malvaceae</taxon>
        <taxon>Malvoideae</taxon>
        <taxon>Hibiscus</taxon>
    </lineage>
</organism>
<keyword evidence="3" id="KW-1185">Reference proteome</keyword>
<dbReference type="EMBL" id="JBBPBM010000013">
    <property type="protein sequence ID" value="KAK8561868.1"/>
    <property type="molecule type" value="Genomic_DNA"/>
</dbReference>
<protein>
    <submittedName>
        <fullName evidence="2">Uncharacterized protein</fullName>
    </submittedName>
</protein>
<comment type="caution">
    <text evidence="2">The sequence shown here is derived from an EMBL/GenBank/DDBJ whole genome shotgun (WGS) entry which is preliminary data.</text>
</comment>
<accession>A0ABR2EIP2</accession>
<feature type="signal peptide" evidence="1">
    <location>
        <begin position="1"/>
        <end position="22"/>
    </location>
</feature>
<name>A0ABR2EIP2_9ROSI</name>
<evidence type="ECO:0000313" key="2">
    <source>
        <dbReference type="EMBL" id="KAK8561868.1"/>
    </source>
</evidence>
<evidence type="ECO:0000256" key="1">
    <source>
        <dbReference type="SAM" id="SignalP"/>
    </source>
</evidence>
<reference evidence="2 3" key="1">
    <citation type="journal article" date="2024" name="G3 (Bethesda)">
        <title>Genome assembly of Hibiscus sabdariffa L. provides insights into metabolisms of medicinal natural products.</title>
        <authorList>
            <person name="Kim T."/>
        </authorList>
    </citation>
    <scope>NUCLEOTIDE SEQUENCE [LARGE SCALE GENOMIC DNA]</scope>
    <source>
        <strain evidence="2">TK-2024</strain>
        <tissue evidence="2">Old leaves</tissue>
    </source>
</reference>
<keyword evidence="1" id="KW-0732">Signal</keyword>
<evidence type="ECO:0000313" key="3">
    <source>
        <dbReference type="Proteomes" id="UP001472677"/>
    </source>
</evidence>
<gene>
    <name evidence="2" type="ORF">V6N12_048924</name>
</gene>